<keyword evidence="3" id="KW-1185">Reference proteome</keyword>
<dbReference type="Proteomes" id="UP000027195">
    <property type="component" value="Unassembled WGS sequence"/>
</dbReference>
<name>A0A067MWM4_BOTB1</name>
<feature type="region of interest" description="Disordered" evidence="1">
    <location>
        <begin position="110"/>
        <end position="131"/>
    </location>
</feature>
<sequence length="239" mass="26821">MCAHVRVGPPSGVTGRGWIQVEIGRKCTGLRAVKWCLGVGDGAYKTWRKHCSPTSGSSPVRPPAPPKMVDIAPRHHPPLFHLQLIFFALHIFFSTRPTITPRRYYSRIRGTFPPSNQQPSRSSPYSRELSQPFPPRPLCPQGQRNIWAANLSDLRPSSVKPPSAPGLSMLKSNSMCLLWRYCLHSFCWPWPTVTPIFRLSRSCRAYGIRASVLHWAPGSTLSRDETMLTASFGLQSSMR</sequence>
<organism evidence="2 3">
    <name type="scientific">Botryobasidium botryosum (strain FD-172 SS1)</name>
    <dbReference type="NCBI Taxonomy" id="930990"/>
    <lineage>
        <taxon>Eukaryota</taxon>
        <taxon>Fungi</taxon>
        <taxon>Dikarya</taxon>
        <taxon>Basidiomycota</taxon>
        <taxon>Agaricomycotina</taxon>
        <taxon>Agaricomycetes</taxon>
        <taxon>Cantharellales</taxon>
        <taxon>Botryobasidiaceae</taxon>
        <taxon>Botryobasidium</taxon>
    </lineage>
</organism>
<accession>A0A067MWM4</accession>
<dbReference type="AlphaFoldDB" id="A0A067MWM4"/>
<proteinExistence type="predicted"/>
<protein>
    <submittedName>
        <fullName evidence="2">Uncharacterized protein</fullName>
    </submittedName>
</protein>
<gene>
    <name evidence="2" type="ORF">BOTBODRAFT_484023</name>
</gene>
<dbReference type="EMBL" id="KL198020">
    <property type="protein sequence ID" value="KDQ19105.1"/>
    <property type="molecule type" value="Genomic_DNA"/>
</dbReference>
<dbReference type="InParanoid" id="A0A067MWM4"/>
<evidence type="ECO:0000313" key="2">
    <source>
        <dbReference type="EMBL" id="KDQ19105.1"/>
    </source>
</evidence>
<reference evidence="3" key="1">
    <citation type="journal article" date="2014" name="Proc. Natl. Acad. Sci. U.S.A.">
        <title>Extensive sampling of basidiomycete genomes demonstrates inadequacy of the white-rot/brown-rot paradigm for wood decay fungi.</title>
        <authorList>
            <person name="Riley R."/>
            <person name="Salamov A.A."/>
            <person name="Brown D.W."/>
            <person name="Nagy L.G."/>
            <person name="Floudas D."/>
            <person name="Held B.W."/>
            <person name="Levasseur A."/>
            <person name="Lombard V."/>
            <person name="Morin E."/>
            <person name="Otillar R."/>
            <person name="Lindquist E.A."/>
            <person name="Sun H."/>
            <person name="LaButti K.M."/>
            <person name="Schmutz J."/>
            <person name="Jabbour D."/>
            <person name="Luo H."/>
            <person name="Baker S.E."/>
            <person name="Pisabarro A.G."/>
            <person name="Walton J.D."/>
            <person name="Blanchette R.A."/>
            <person name="Henrissat B."/>
            <person name="Martin F."/>
            <person name="Cullen D."/>
            <person name="Hibbett D.S."/>
            <person name="Grigoriev I.V."/>
        </authorList>
    </citation>
    <scope>NUCLEOTIDE SEQUENCE [LARGE SCALE GENOMIC DNA]</scope>
    <source>
        <strain evidence="3">FD-172 SS1</strain>
    </source>
</reference>
<evidence type="ECO:0000313" key="3">
    <source>
        <dbReference type="Proteomes" id="UP000027195"/>
    </source>
</evidence>
<dbReference type="HOGENOM" id="CLU_1160951_0_0_1"/>
<evidence type="ECO:0000256" key="1">
    <source>
        <dbReference type="SAM" id="MobiDB-lite"/>
    </source>
</evidence>
<feature type="compositionally biased region" description="Low complexity" evidence="1">
    <location>
        <begin position="113"/>
        <end position="127"/>
    </location>
</feature>